<organism evidence="1 2">
    <name type="scientific">Petrolisthes manimaculis</name>
    <dbReference type="NCBI Taxonomy" id="1843537"/>
    <lineage>
        <taxon>Eukaryota</taxon>
        <taxon>Metazoa</taxon>
        <taxon>Ecdysozoa</taxon>
        <taxon>Arthropoda</taxon>
        <taxon>Crustacea</taxon>
        <taxon>Multicrustacea</taxon>
        <taxon>Malacostraca</taxon>
        <taxon>Eumalacostraca</taxon>
        <taxon>Eucarida</taxon>
        <taxon>Decapoda</taxon>
        <taxon>Pleocyemata</taxon>
        <taxon>Anomura</taxon>
        <taxon>Galatheoidea</taxon>
        <taxon>Porcellanidae</taxon>
        <taxon>Petrolisthes</taxon>
    </lineage>
</organism>
<keyword evidence="2" id="KW-1185">Reference proteome</keyword>
<protein>
    <submittedName>
        <fullName evidence="1">Uncharacterized protein</fullName>
    </submittedName>
</protein>
<dbReference type="EMBL" id="JAWZYT010005995">
    <property type="protein sequence ID" value="KAK4289080.1"/>
    <property type="molecule type" value="Genomic_DNA"/>
</dbReference>
<proteinExistence type="predicted"/>
<evidence type="ECO:0000313" key="2">
    <source>
        <dbReference type="Proteomes" id="UP001292094"/>
    </source>
</evidence>
<gene>
    <name evidence="1" type="ORF">Pmani_037932</name>
</gene>
<accession>A0AAE1NFB4</accession>
<dbReference type="Proteomes" id="UP001292094">
    <property type="component" value="Unassembled WGS sequence"/>
</dbReference>
<name>A0AAE1NFB4_9EUCA</name>
<comment type="caution">
    <text evidence="1">The sequence shown here is derived from an EMBL/GenBank/DDBJ whole genome shotgun (WGS) entry which is preliminary data.</text>
</comment>
<sequence length="197" mass="22384">MSSEHCDMSASPRTGAQTVARVWSLFVLARPGGPRGPLVVWCGEYCTVSSHRPECRVKTVPLTNTSASWPRYYSSSVWSCVMFPREPDEVDTDTEASFTSTCRQFHSRRLLASVLQFKVSAVYGCRRFKEIPHTGHRCPTIFLMARSTGTPRVTKRISITGEHMAKHFSLVFICIIEEASSYYLQKEMIDFLIYIIK</sequence>
<evidence type="ECO:0000313" key="1">
    <source>
        <dbReference type="EMBL" id="KAK4289080.1"/>
    </source>
</evidence>
<reference evidence="1" key="1">
    <citation type="submission" date="2023-11" db="EMBL/GenBank/DDBJ databases">
        <title>Genome assemblies of two species of porcelain crab, Petrolisthes cinctipes and Petrolisthes manimaculis (Anomura: Porcellanidae).</title>
        <authorList>
            <person name="Angst P."/>
        </authorList>
    </citation>
    <scope>NUCLEOTIDE SEQUENCE</scope>
    <source>
        <strain evidence="1">PB745_02</strain>
        <tissue evidence="1">Gill</tissue>
    </source>
</reference>
<dbReference type="AlphaFoldDB" id="A0AAE1NFB4"/>